<keyword evidence="4" id="KW-1185">Reference proteome</keyword>
<dbReference type="InterPro" id="IPR013740">
    <property type="entry name" value="Redoxin"/>
</dbReference>
<dbReference type="PROSITE" id="PS51352">
    <property type="entry name" value="THIOREDOXIN_2"/>
    <property type="match status" value="1"/>
</dbReference>
<dbReference type="InterPro" id="IPR050553">
    <property type="entry name" value="Thioredoxin_ResA/DsbE_sf"/>
</dbReference>
<dbReference type="AlphaFoldDB" id="A0A225DBZ0"/>
<dbReference type="GO" id="GO:0016491">
    <property type="term" value="F:oxidoreductase activity"/>
    <property type="evidence" value="ECO:0007669"/>
    <property type="project" value="InterPro"/>
</dbReference>
<dbReference type="EMBL" id="NIDE01000014">
    <property type="protein sequence ID" value="OWK38503.1"/>
    <property type="molecule type" value="Genomic_DNA"/>
</dbReference>
<sequence length="204" mass="21591">MPKIHRVALAVPAMLLVLGAGAFAGCESQPFPPTPVAAAVAPRTAPAAPPADAAPAATAETVELKEVTFAGLDAAVKEHKGKVVAIDVWFLGCAPCVKKFPHLVQMAKDHAAEGLVCMSLNPVDLEPADREKALKFLKAKGAAFPNFVVKDTEENEKKWSKQYPTTVTPALILVDRKGEVVKVITDEPNVEAIDAEVRKVLGAK</sequence>
<feature type="signal peptide" evidence="1">
    <location>
        <begin position="1"/>
        <end position="24"/>
    </location>
</feature>
<dbReference type="PROSITE" id="PS51257">
    <property type="entry name" value="PROKAR_LIPOPROTEIN"/>
    <property type="match status" value="1"/>
</dbReference>
<dbReference type="InterPro" id="IPR013766">
    <property type="entry name" value="Thioredoxin_domain"/>
</dbReference>
<gene>
    <name evidence="3" type="ORF">FRUB_07623</name>
</gene>
<dbReference type="RefSeq" id="WP_161967854.1">
    <property type="nucleotide sequence ID" value="NZ_NIDE01000014.1"/>
</dbReference>
<evidence type="ECO:0000256" key="1">
    <source>
        <dbReference type="SAM" id="SignalP"/>
    </source>
</evidence>
<feature type="domain" description="Thioredoxin" evidence="2">
    <location>
        <begin position="48"/>
        <end position="202"/>
    </location>
</feature>
<reference evidence="4" key="1">
    <citation type="submission" date="2017-06" db="EMBL/GenBank/DDBJ databases">
        <title>Genome analysis of Fimbriiglobus ruber SP5, the first member of the order Planctomycetales with confirmed chitinolytic capability.</title>
        <authorList>
            <person name="Ravin N.V."/>
            <person name="Rakitin A.L."/>
            <person name="Ivanova A.A."/>
            <person name="Beletsky A.V."/>
            <person name="Kulichevskaya I.S."/>
            <person name="Mardanov A.V."/>
            <person name="Dedysh S.N."/>
        </authorList>
    </citation>
    <scope>NUCLEOTIDE SEQUENCE [LARGE SCALE GENOMIC DNA]</scope>
    <source>
        <strain evidence="4">SP5</strain>
    </source>
</reference>
<dbReference type="SUPFAM" id="SSF52833">
    <property type="entry name" value="Thioredoxin-like"/>
    <property type="match status" value="1"/>
</dbReference>
<comment type="caution">
    <text evidence="3">The sequence shown here is derived from an EMBL/GenBank/DDBJ whole genome shotgun (WGS) entry which is preliminary data.</text>
</comment>
<dbReference type="InterPro" id="IPR036249">
    <property type="entry name" value="Thioredoxin-like_sf"/>
</dbReference>
<dbReference type="OrthoDB" id="261812at2"/>
<dbReference type="Proteomes" id="UP000214646">
    <property type="component" value="Unassembled WGS sequence"/>
</dbReference>
<evidence type="ECO:0000259" key="2">
    <source>
        <dbReference type="PROSITE" id="PS51352"/>
    </source>
</evidence>
<protein>
    <submittedName>
        <fullName evidence="3">Thioredoxin-like</fullName>
    </submittedName>
</protein>
<dbReference type="CDD" id="cd02966">
    <property type="entry name" value="TlpA_like_family"/>
    <property type="match status" value="1"/>
</dbReference>
<dbReference type="Pfam" id="PF08534">
    <property type="entry name" value="Redoxin"/>
    <property type="match status" value="1"/>
</dbReference>
<dbReference type="PANTHER" id="PTHR42852:SF13">
    <property type="entry name" value="PROTEIN DIPZ"/>
    <property type="match status" value="1"/>
</dbReference>
<evidence type="ECO:0000313" key="3">
    <source>
        <dbReference type="EMBL" id="OWK38503.1"/>
    </source>
</evidence>
<evidence type="ECO:0000313" key="4">
    <source>
        <dbReference type="Proteomes" id="UP000214646"/>
    </source>
</evidence>
<organism evidence="3 4">
    <name type="scientific">Fimbriiglobus ruber</name>
    <dbReference type="NCBI Taxonomy" id="1908690"/>
    <lineage>
        <taxon>Bacteria</taxon>
        <taxon>Pseudomonadati</taxon>
        <taxon>Planctomycetota</taxon>
        <taxon>Planctomycetia</taxon>
        <taxon>Gemmatales</taxon>
        <taxon>Gemmataceae</taxon>
        <taxon>Fimbriiglobus</taxon>
    </lineage>
</organism>
<accession>A0A225DBZ0</accession>
<name>A0A225DBZ0_9BACT</name>
<dbReference type="Gene3D" id="3.40.30.10">
    <property type="entry name" value="Glutaredoxin"/>
    <property type="match status" value="1"/>
</dbReference>
<dbReference type="PANTHER" id="PTHR42852">
    <property type="entry name" value="THIOL:DISULFIDE INTERCHANGE PROTEIN DSBE"/>
    <property type="match status" value="1"/>
</dbReference>
<proteinExistence type="predicted"/>
<feature type="chain" id="PRO_5012623810" evidence="1">
    <location>
        <begin position="25"/>
        <end position="204"/>
    </location>
</feature>
<keyword evidence="1" id="KW-0732">Signal</keyword>